<name>A0A929KYY9_9SPHI</name>
<dbReference type="EMBL" id="JADFFL010000004">
    <property type="protein sequence ID" value="MBE9662513.1"/>
    <property type="molecule type" value="Genomic_DNA"/>
</dbReference>
<keyword evidence="2" id="KW-1185">Reference proteome</keyword>
<reference evidence="1" key="1">
    <citation type="submission" date="2020-10" db="EMBL/GenBank/DDBJ databases">
        <title>Mucilaginibacter mali sp. nov., isolated from rhizosphere soil of apple orchard.</title>
        <authorList>
            <person name="Lee J.-S."/>
            <person name="Kim H.S."/>
            <person name="Kim J.-S."/>
        </authorList>
    </citation>
    <scope>NUCLEOTIDE SEQUENCE</scope>
    <source>
        <strain evidence="1">KCTC 22746</strain>
    </source>
</reference>
<protein>
    <submittedName>
        <fullName evidence="1">Uncharacterized protein</fullName>
    </submittedName>
</protein>
<dbReference type="AlphaFoldDB" id="A0A929KYY9"/>
<organism evidence="1 2">
    <name type="scientific">Mucilaginibacter myungsuensis</name>
    <dbReference type="NCBI Taxonomy" id="649104"/>
    <lineage>
        <taxon>Bacteria</taxon>
        <taxon>Pseudomonadati</taxon>
        <taxon>Bacteroidota</taxon>
        <taxon>Sphingobacteriia</taxon>
        <taxon>Sphingobacteriales</taxon>
        <taxon>Sphingobacteriaceae</taxon>
        <taxon>Mucilaginibacter</taxon>
    </lineage>
</organism>
<gene>
    <name evidence="1" type="ORF">IRJ16_11525</name>
</gene>
<accession>A0A929KYY9</accession>
<evidence type="ECO:0000313" key="1">
    <source>
        <dbReference type="EMBL" id="MBE9662513.1"/>
    </source>
</evidence>
<comment type="caution">
    <text evidence="1">The sequence shown here is derived from an EMBL/GenBank/DDBJ whole genome shotgun (WGS) entry which is preliminary data.</text>
</comment>
<evidence type="ECO:0000313" key="2">
    <source>
        <dbReference type="Proteomes" id="UP000622475"/>
    </source>
</evidence>
<dbReference type="Proteomes" id="UP000622475">
    <property type="component" value="Unassembled WGS sequence"/>
</dbReference>
<sequence>MSMQDKDMDQLFRSQLDNYEIEPSSNVWAGIAAGLDADEHKKSGFPFLRVAASVAILATASYMFWPKGDQHNSADKPKQMATNVKQDVKPVQPQPTIVEEQPEVNQAVKQDQQTKPAVQVQSKQAIAAVKNTAVKQDPTVNNQPNTTVVDPTPAVVANTQPQQILAAVESSKSETTVTQKTTAVVPDDIKLVPAIEQQIGKPAVVVASQSPEKKQKIRGLGGLLNAAIGLVDRREDKIVEFTNNEDGDTIKGINLGIVSFKKEKK</sequence>
<proteinExistence type="predicted"/>
<dbReference type="RefSeq" id="WP_194111734.1">
    <property type="nucleotide sequence ID" value="NZ_JADFFL010000004.1"/>
</dbReference>